<dbReference type="PIRSF" id="PIRSF002703">
    <property type="entry name" value="Thaumatin"/>
    <property type="match status" value="1"/>
</dbReference>
<gene>
    <name evidence="2" type="ORF">V6N11_081776</name>
</gene>
<evidence type="ECO:0000313" key="2">
    <source>
        <dbReference type="EMBL" id="KAK8996504.1"/>
    </source>
</evidence>
<dbReference type="PROSITE" id="PS51367">
    <property type="entry name" value="THAUMATIN_2"/>
    <property type="match status" value="1"/>
</dbReference>
<dbReference type="Gene3D" id="2.60.110.10">
    <property type="entry name" value="Thaumatin"/>
    <property type="match status" value="1"/>
</dbReference>
<dbReference type="SMART" id="SM00205">
    <property type="entry name" value="THN"/>
    <property type="match status" value="1"/>
</dbReference>
<organism evidence="2 3">
    <name type="scientific">Hibiscus sabdariffa</name>
    <name type="common">roselle</name>
    <dbReference type="NCBI Taxonomy" id="183260"/>
    <lineage>
        <taxon>Eukaryota</taxon>
        <taxon>Viridiplantae</taxon>
        <taxon>Streptophyta</taxon>
        <taxon>Embryophyta</taxon>
        <taxon>Tracheophyta</taxon>
        <taxon>Spermatophyta</taxon>
        <taxon>Magnoliopsida</taxon>
        <taxon>eudicotyledons</taxon>
        <taxon>Gunneridae</taxon>
        <taxon>Pentapetalae</taxon>
        <taxon>rosids</taxon>
        <taxon>malvids</taxon>
        <taxon>Malvales</taxon>
        <taxon>Malvaceae</taxon>
        <taxon>Malvoideae</taxon>
        <taxon>Hibiscus</taxon>
    </lineage>
</organism>
<evidence type="ECO:0000256" key="1">
    <source>
        <dbReference type="SAM" id="SignalP"/>
    </source>
</evidence>
<accession>A0ABR2Q750</accession>
<dbReference type="Pfam" id="PF00314">
    <property type="entry name" value="Thaumatin"/>
    <property type="match status" value="1"/>
</dbReference>
<keyword evidence="1" id="KW-0732">Signal</keyword>
<dbReference type="SUPFAM" id="SSF49870">
    <property type="entry name" value="Osmotin, thaumatin-like protein"/>
    <property type="match status" value="1"/>
</dbReference>
<reference evidence="2 3" key="1">
    <citation type="journal article" date="2024" name="G3 (Bethesda)">
        <title>Genome assembly of Hibiscus sabdariffa L. provides insights into metabolisms of medicinal natural products.</title>
        <authorList>
            <person name="Kim T."/>
        </authorList>
    </citation>
    <scope>NUCLEOTIDE SEQUENCE [LARGE SCALE GENOMIC DNA]</scope>
    <source>
        <strain evidence="2">TK-2024</strain>
        <tissue evidence="2">Old leaves</tissue>
    </source>
</reference>
<name>A0ABR2Q750_9ROSI</name>
<dbReference type="InterPro" id="IPR001938">
    <property type="entry name" value="Thaumatin"/>
</dbReference>
<feature type="signal peptide" evidence="1">
    <location>
        <begin position="1"/>
        <end position="21"/>
    </location>
</feature>
<protein>
    <submittedName>
        <fullName evidence="2">Uncharacterized protein</fullName>
    </submittedName>
</protein>
<comment type="caution">
    <text evidence="2">The sequence shown here is derived from an EMBL/GenBank/DDBJ whole genome shotgun (WGS) entry which is preliminary data.</text>
</comment>
<keyword evidence="3" id="KW-1185">Reference proteome</keyword>
<dbReference type="InterPro" id="IPR037176">
    <property type="entry name" value="Osmotin/thaumatin-like_sf"/>
</dbReference>
<dbReference type="EMBL" id="JBBPBN010000044">
    <property type="protein sequence ID" value="KAK8996504.1"/>
    <property type="molecule type" value="Genomic_DNA"/>
</dbReference>
<sequence length="129" mass="13834">MKSLQVAVVLLLLFFSGKSLAHTVTFYVHNKCPFPMRPATAPNTGCPVIADGGFCLPPGRTAVRGTMVVEWTDLGMDRLQCNGLIGKPPATLVQVALQGGKGKPNFYDVRLVDGYNLPVSVATRSFSPK</sequence>
<evidence type="ECO:0000313" key="3">
    <source>
        <dbReference type="Proteomes" id="UP001396334"/>
    </source>
</evidence>
<dbReference type="PANTHER" id="PTHR31048">
    <property type="entry name" value="OS03G0233200 PROTEIN"/>
    <property type="match status" value="1"/>
</dbReference>
<proteinExistence type="predicted"/>
<dbReference type="Proteomes" id="UP001396334">
    <property type="component" value="Unassembled WGS sequence"/>
</dbReference>
<feature type="chain" id="PRO_5047522179" evidence="1">
    <location>
        <begin position="22"/>
        <end position="129"/>
    </location>
</feature>